<dbReference type="SMART" id="SM00331">
    <property type="entry name" value="PP2C_SIG"/>
    <property type="match status" value="1"/>
</dbReference>
<dbReference type="AlphaFoldDB" id="A0A5J4YRF7"/>
<feature type="compositionally biased region" description="Basic residues" evidence="2">
    <location>
        <begin position="448"/>
        <end position="460"/>
    </location>
</feature>
<keyword evidence="1" id="KW-0904">Protein phosphatase</keyword>
<reference evidence="5" key="1">
    <citation type="journal article" date="2019" name="Nat. Commun.">
        <title>Expansion of phycobilisome linker gene families in mesophilic red algae.</title>
        <authorList>
            <person name="Lee J."/>
            <person name="Kim D."/>
            <person name="Bhattacharya D."/>
            <person name="Yoon H.S."/>
        </authorList>
    </citation>
    <scope>NUCLEOTIDE SEQUENCE [LARGE SCALE GENOMIC DNA]</scope>
    <source>
        <strain evidence="5">CCMP 1328</strain>
    </source>
</reference>
<dbReference type="Pfam" id="PF13672">
    <property type="entry name" value="PP2C_2"/>
    <property type="match status" value="1"/>
</dbReference>
<dbReference type="PANTHER" id="PTHR12320">
    <property type="entry name" value="PROTEIN PHOSPHATASE 2C"/>
    <property type="match status" value="1"/>
</dbReference>
<keyword evidence="1" id="KW-0460">Magnesium</keyword>
<dbReference type="SUPFAM" id="SSF81606">
    <property type="entry name" value="PP2C-like"/>
    <property type="match status" value="1"/>
</dbReference>
<name>A0A5J4YRF7_PORPP</name>
<gene>
    <name evidence="4" type="ORF">FVE85_9269</name>
</gene>
<dbReference type="GO" id="GO:0046872">
    <property type="term" value="F:metal ion binding"/>
    <property type="evidence" value="ECO:0007669"/>
    <property type="project" value="UniProtKB-UniRule"/>
</dbReference>
<keyword evidence="1" id="KW-0464">Manganese</keyword>
<dbReference type="InterPro" id="IPR001932">
    <property type="entry name" value="PPM-type_phosphatase-like_dom"/>
</dbReference>
<comment type="caution">
    <text evidence="4">The sequence shown here is derived from an EMBL/GenBank/DDBJ whole genome shotgun (WGS) entry which is preliminary data.</text>
</comment>
<comment type="catalytic activity">
    <reaction evidence="1">
        <text>O-phospho-L-seryl-[protein] + H2O = L-seryl-[protein] + phosphate</text>
        <dbReference type="Rhea" id="RHEA:20629"/>
        <dbReference type="Rhea" id="RHEA-COMP:9863"/>
        <dbReference type="Rhea" id="RHEA-COMP:11604"/>
        <dbReference type="ChEBI" id="CHEBI:15377"/>
        <dbReference type="ChEBI" id="CHEBI:29999"/>
        <dbReference type="ChEBI" id="CHEBI:43474"/>
        <dbReference type="ChEBI" id="CHEBI:83421"/>
        <dbReference type="EC" id="3.1.3.16"/>
    </reaction>
</comment>
<dbReference type="OrthoDB" id="60843at2759"/>
<evidence type="ECO:0000259" key="3">
    <source>
        <dbReference type="PROSITE" id="PS51746"/>
    </source>
</evidence>
<dbReference type="GO" id="GO:0004722">
    <property type="term" value="F:protein serine/threonine phosphatase activity"/>
    <property type="evidence" value="ECO:0007669"/>
    <property type="project" value="UniProtKB-EC"/>
</dbReference>
<dbReference type="PROSITE" id="PS51746">
    <property type="entry name" value="PPM_2"/>
    <property type="match status" value="1"/>
</dbReference>
<feature type="compositionally biased region" description="Low complexity" evidence="2">
    <location>
        <begin position="404"/>
        <end position="428"/>
    </location>
</feature>
<protein>
    <recommendedName>
        <fullName evidence="1">Protein phosphatase</fullName>
        <ecNumber evidence="1">3.1.3.16</ecNumber>
    </recommendedName>
</protein>
<feature type="domain" description="PPM-type phosphatase" evidence="3">
    <location>
        <begin position="152"/>
        <end position="389"/>
    </location>
</feature>
<dbReference type="Gene3D" id="3.60.40.10">
    <property type="entry name" value="PPM-type phosphatase domain"/>
    <property type="match status" value="1"/>
</dbReference>
<dbReference type="EC" id="3.1.3.16" evidence="1"/>
<organism evidence="4 5">
    <name type="scientific">Porphyridium purpureum</name>
    <name type="common">Red alga</name>
    <name type="synonym">Porphyridium cruentum</name>
    <dbReference type="NCBI Taxonomy" id="35688"/>
    <lineage>
        <taxon>Eukaryota</taxon>
        <taxon>Rhodophyta</taxon>
        <taxon>Bangiophyceae</taxon>
        <taxon>Porphyridiales</taxon>
        <taxon>Porphyridiaceae</taxon>
        <taxon>Porphyridium</taxon>
    </lineage>
</organism>
<dbReference type="InterPro" id="IPR036457">
    <property type="entry name" value="PPM-type-like_dom_sf"/>
</dbReference>
<comment type="catalytic activity">
    <reaction evidence="1">
        <text>O-phospho-L-threonyl-[protein] + H2O = L-threonyl-[protein] + phosphate</text>
        <dbReference type="Rhea" id="RHEA:47004"/>
        <dbReference type="Rhea" id="RHEA-COMP:11060"/>
        <dbReference type="Rhea" id="RHEA-COMP:11605"/>
        <dbReference type="ChEBI" id="CHEBI:15377"/>
        <dbReference type="ChEBI" id="CHEBI:30013"/>
        <dbReference type="ChEBI" id="CHEBI:43474"/>
        <dbReference type="ChEBI" id="CHEBI:61977"/>
        <dbReference type="EC" id="3.1.3.16"/>
    </reaction>
</comment>
<dbReference type="Proteomes" id="UP000324585">
    <property type="component" value="Unassembled WGS sequence"/>
</dbReference>
<dbReference type="OMA" id="DKKYDSP"/>
<comment type="similarity">
    <text evidence="1">Belongs to the PP2C family.</text>
</comment>
<dbReference type="PANTHER" id="PTHR12320:SF1">
    <property type="entry name" value="PROTEIN PHOSPHATASE PTC7 HOMOLOG"/>
    <property type="match status" value="1"/>
</dbReference>
<feature type="region of interest" description="Disordered" evidence="2">
    <location>
        <begin position="109"/>
        <end position="138"/>
    </location>
</feature>
<evidence type="ECO:0000256" key="2">
    <source>
        <dbReference type="SAM" id="MobiDB-lite"/>
    </source>
</evidence>
<keyword evidence="5" id="KW-1185">Reference proteome</keyword>
<evidence type="ECO:0000313" key="4">
    <source>
        <dbReference type="EMBL" id="KAA8492997.1"/>
    </source>
</evidence>
<evidence type="ECO:0000256" key="1">
    <source>
        <dbReference type="RuleBase" id="RU366020"/>
    </source>
</evidence>
<comment type="cofactor">
    <cofactor evidence="1">
        <name>Mn(2+)</name>
        <dbReference type="ChEBI" id="CHEBI:29035"/>
    </cofactor>
</comment>
<feature type="compositionally biased region" description="Low complexity" evidence="2">
    <location>
        <begin position="129"/>
        <end position="138"/>
    </location>
</feature>
<proteinExistence type="inferred from homology"/>
<feature type="region of interest" description="Disordered" evidence="2">
    <location>
        <begin position="393"/>
        <end position="460"/>
    </location>
</feature>
<sequence>MGEVGLVVCGCGTMAVAFSAASASVSASSSARWAAVVARAPSRCMAGAAFGRGSPQRTASMSLHRRLYDQLVLLRHVRVVEYGHARARSSGASLIRYCASESVPAGADTTRAAARSSELQANDGTVSGEAEAAGDNAAAEKASVPLRLHSASACIPHPDKAETGGEDAHFVTSWALSVFDGVGGWQSVGVDSGEYSRTLSSHVERNILRYGPEHVVRALEEANIETERSTIGSTTALCVALCTDTSVLYGCNVGDSGLVVFRDNEVVFRTKEQQHYFNCPYQIGTESMDTPTKSGQHFTCILRPNDMLVLGTDGLFDNVTSSAILKEIQRVDPRSHAEPKLVADAIAQLAFDTSCDTKILTPFGHSAALNGYRYIGGKQDDITVIFSRVLPHSQEGREAEMEDSSTSSTGVEDSSTSSTGVEDSSTSSKGVEDETDDSQLSMLQRQITRVRRSIFRRRNP</sequence>
<comment type="cofactor">
    <cofactor evidence="1">
        <name>Mg(2+)</name>
        <dbReference type="ChEBI" id="CHEBI:18420"/>
    </cofactor>
</comment>
<dbReference type="SMART" id="SM00332">
    <property type="entry name" value="PP2Cc"/>
    <property type="match status" value="1"/>
</dbReference>
<dbReference type="EMBL" id="VRMN01000008">
    <property type="protein sequence ID" value="KAA8492997.1"/>
    <property type="molecule type" value="Genomic_DNA"/>
</dbReference>
<accession>A0A5J4YRF7</accession>
<evidence type="ECO:0000313" key="5">
    <source>
        <dbReference type="Proteomes" id="UP000324585"/>
    </source>
</evidence>
<keyword evidence="1" id="KW-0479">Metal-binding</keyword>
<dbReference type="InterPro" id="IPR039123">
    <property type="entry name" value="PPTC7"/>
</dbReference>
<keyword evidence="1" id="KW-0378">Hydrolase</keyword>